<evidence type="ECO:0000313" key="2">
    <source>
        <dbReference type="EMBL" id="ALS04863.1"/>
    </source>
</evidence>
<protein>
    <recommendedName>
        <fullName evidence="3">Transmembrane protein 254</fullName>
    </recommendedName>
</protein>
<accession>A0A0U2UTA8</accession>
<reference evidence="2" key="1">
    <citation type="journal article" date="2015" name="Sci. Rep.">
        <title>Spliced leader RNA trans-splicing discovered in copepods.</title>
        <authorList>
            <person name="Yang F."/>
            <person name="Xu D."/>
            <person name="Zhuang Y."/>
            <person name="Yi X."/>
            <person name="Huang Y."/>
            <person name="Chen H."/>
            <person name="Lin S."/>
            <person name="Campbell D.A."/>
            <person name="Sturm N.R."/>
            <person name="Liu G."/>
            <person name="Zhang H."/>
        </authorList>
    </citation>
    <scope>NUCLEOTIDE SEQUENCE</scope>
</reference>
<sequence length="122" mass="13844">MRAKISPTYFVWTNPLITGLIAFGLFYPLPVGLVAPHLLVNIPVFTAWYLRLLETHSTQLYFLFTISVYVHIAEALLAMAICNRHGLTRTTTMKWMASVFLNGVFSLFYLIKPTSVLKGKPH</sequence>
<dbReference type="AlphaFoldDB" id="A0A0U2UTA8"/>
<organism evidence="2">
    <name type="scientific">Pseudodiaptomus poplesia</name>
    <dbReference type="NCBI Taxonomy" id="213370"/>
    <lineage>
        <taxon>Eukaryota</taxon>
        <taxon>Metazoa</taxon>
        <taxon>Ecdysozoa</taxon>
        <taxon>Arthropoda</taxon>
        <taxon>Crustacea</taxon>
        <taxon>Multicrustacea</taxon>
        <taxon>Hexanauplia</taxon>
        <taxon>Copepoda</taxon>
        <taxon>Calanoida</taxon>
        <taxon>Pseudodiaptomidae</taxon>
        <taxon>Pseudodiaptomus</taxon>
    </lineage>
</organism>
<evidence type="ECO:0000256" key="1">
    <source>
        <dbReference type="SAM" id="Phobius"/>
    </source>
</evidence>
<dbReference type="InterPro" id="IPR028110">
    <property type="entry name" value="TMEM254"/>
</dbReference>
<keyword evidence="1" id="KW-1133">Transmembrane helix</keyword>
<evidence type="ECO:0008006" key="3">
    <source>
        <dbReference type="Google" id="ProtNLM"/>
    </source>
</evidence>
<feature type="transmembrane region" description="Helical" evidence="1">
    <location>
        <begin position="33"/>
        <end position="53"/>
    </location>
</feature>
<feature type="transmembrane region" description="Helical" evidence="1">
    <location>
        <begin position="93"/>
        <end position="111"/>
    </location>
</feature>
<dbReference type="EMBL" id="KT755029">
    <property type="protein sequence ID" value="ALS04863.1"/>
    <property type="molecule type" value="mRNA"/>
</dbReference>
<feature type="transmembrane region" description="Helical" evidence="1">
    <location>
        <begin position="9"/>
        <end position="27"/>
    </location>
</feature>
<keyword evidence="1" id="KW-0472">Membrane</keyword>
<proteinExistence type="evidence at transcript level"/>
<feature type="transmembrane region" description="Helical" evidence="1">
    <location>
        <begin position="60"/>
        <end position="81"/>
    </location>
</feature>
<name>A0A0U2UTA8_9MAXI</name>
<keyword evidence="1" id="KW-0812">Transmembrane</keyword>
<dbReference type="Pfam" id="PF14934">
    <property type="entry name" value="TMEM254"/>
    <property type="match status" value="1"/>
</dbReference>